<gene>
    <name evidence="3" type="ORF">B0T14DRAFT_558</name>
</gene>
<sequence length="328" mass="37097">MCELPNFEASCCAPSRRALFPISPNCTFIALLSHMFPPRQPRETRHPATVVRLIDRVRSSTQVWKMGPWWSVPQYTAMAGFTERRASRYLSTVHPTVRYLAGTRPPHSNNVRQWHPQSIGSQSQLRFARCDGFHATCDGTDLSLMKSRSQPRFGVLLICVFVRTGSCLHFRLFLIAHTRTGGNHSMQLPPASRPRFAAREDTDSDAKPPPTADHPMSTTPLSSPDSTAIQTLAFGLFTALLAMIAVFISYRQLRIMLRRRRGRSATARHGHTQAEAELVQLRDLVHSTPRHNQPFLKTPQLLAQVYTFQQVTVHPWTPQRQKPTSNAE</sequence>
<feature type="transmembrane region" description="Helical" evidence="2">
    <location>
        <begin position="153"/>
        <end position="176"/>
    </location>
</feature>
<feature type="region of interest" description="Disordered" evidence="1">
    <location>
        <begin position="183"/>
        <end position="224"/>
    </location>
</feature>
<dbReference type="EMBL" id="JAULSU010000001">
    <property type="protein sequence ID" value="KAK0631253.1"/>
    <property type="molecule type" value="Genomic_DNA"/>
</dbReference>
<accession>A0AA40CBH7</accession>
<protein>
    <recommendedName>
        <fullName evidence="5">Transmembrane protein</fullName>
    </recommendedName>
</protein>
<evidence type="ECO:0000256" key="2">
    <source>
        <dbReference type="SAM" id="Phobius"/>
    </source>
</evidence>
<keyword evidence="4" id="KW-1185">Reference proteome</keyword>
<dbReference type="AlphaFoldDB" id="A0AA40CBH7"/>
<evidence type="ECO:0000313" key="4">
    <source>
        <dbReference type="Proteomes" id="UP001175000"/>
    </source>
</evidence>
<comment type="caution">
    <text evidence="3">The sequence shown here is derived from an EMBL/GenBank/DDBJ whole genome shotgun (WGS) entry which is preliminary data.</text>
</comment>
<keyword evidence="2" id="KW-1133">Transmembrane helix</keyword>
<proteinExistence type="predicted"/>
<evidence type="ECO:0008006" key="5">
    <source>
        <dbReference type="Google" id="ProtNLM"/>
    </source>
</evidence>
<evidence type="ECO:0000256" key="1">
    <source>
        <dbReference type="SAM" id="MobiDB-lite"/>
    </source>
</evidence>
<feature type="transmembrane region" description="Helical" evidence="2">
    <location>
        <begin position="228"/>
        <end position="250"/>
    </location>
</feature>
<keyword evidence="2" id="KW-0472">Membrane</keyword>
<evidence type="ECO:0000313" key="3">
    <source>
        <dbReference type="EMBL" id="KAK0631253.1"/>
    </source>
</evidence>
<feature type="compositionally biased region" description="Basic and acidic residues" evidence="1">
    <location>
        <begin position="197"/>
        <end position="206"/>
    </location>
</feature>
<organism evidence="3 4">
    <name type="scientific">Immersiella caudata</name>
    <dbReference type="NCBI Taxonomy" id="314043"/>
    <lineage>
        <taxon>Eukaryota</taxon>
        <taxon>Fungi</taxon>
        <taxon>Dikarya</taxon>
        <taxon>Ascomycota</taxon>
        <taxon>Pezizomycotina</taxon>
        <taxon>Sordariomycetes</taxon>
        <taxon>Sordariomycetidae</taxon>
        <taxon>Sordariales</taxon>
        <taxon>Lasiosphaeriaceae</taxon>
        <taxon>Immersiella</taxon>
    </lineage>
</organism>
<name>A0AA40CBH7_9PEZI</name>
<dbReference type="Proteomes" id="UP001175000">
    <property type="component" value="Unassembled WGS sequence"/>
</dbReference>
<keyword evidence="2" id="KW-0812">Transmembrane</keyword>
<reference evidence="3" key="1">
    <citation type="submission" date="2023-06" db="EMBL/GenBank/DDBJ databases">
        <title>Genome-scale phylogeny and comparative genomics of the fungal order Sordariales.</title>
        <authorList>
            <consortium name="Lawrence Berkeley National Laboratory"/>
            <person name="Hensen N."/>
            <person name="Bonometti L."/>
            <person name="Westerberg I."/>
            <person name="Brannstrom I.O."/>
            <person name="Guillou S."/>
            <person name="Cros-Aarteil S."/>
            <person name="Calhoun S."/>
            <person name="Haridas S."/>
            <person name="Kuo A."/>
            <person name="Mondo S."/>
            <person name="Pangilinan J."/>
            <person name="Riley R."/>
            <person name="Labutti K."/>
            <person name="Andreopoulos B."/>
            <person name="Lipzen A."/>
            <person name="Chen C."/>
            <person name="Yanf M."/>
            <person name="Daum C."/>
            <person name="Ng V."/>
            <person name="Clum A."/>
            <person name="Steindorff A."/>
            <person name="Ohm R."/>
            <person name="Martin F."/>
            <person name="Silar P."/>
            <person name="Natvig D."/>
            <person name="Lalanne C."/>
            <person name="Gautier V."/>
            <person name="Ament-Velasquez S.L."/>
            <person name="Kruys A."/>
            <person name="Hutchinson M.I."/>
            <person name="Powell A.J."/>
            <person name="Barry K."/>
            <person name="Miller A.N."/>
            <person name="Grigoriev I.V."/>
            <person name="Debuchy R."/>
            <person name="Gladieux P."/>
            <person name="Thoren M.H."/>
            <person name="Johannesson H."/>
        </authorList>
    </citation>
    <scope>NUCLEOTIDE SEQUENCE</scope>
    <source>
        <strain evidence="3">CBS 606.72</strain>
    </source>
</reference>